<evidence type="ECO:0000256" key="7">
    <source>
        <dbReference type="ARBA" id="ARBA00023136"/>
    </source>
</evidence>
<dbReference type="InterPro" id="IPR013057">
    <property type="entry name" value="AA_transpt_TM"/>
</dbReference>
<accession>A0ABR1G6U7</accession>
<comment type="caution">
    <text evidence="10">The sequence shown here is derived from an EMBL/GenBank/DDBJ whole genome shotgun (WGS) entry which is preliminary data.</text>
</comment>
<keyword evidence="11" id="KW-1185">Reference proteome</keyword>
<feature type="transmembrane region" description="Helical" evidence="8">
    <location>
        <begin position="232"/>
        <end position="255"/>
    </location>
</feature>
<feature type="transmembrane region" description="Helical" evidence="8">
    <location>
        <begin position="410"/>
        <end position="431"/>
    </location>
</feature>
<keyword evidence="6 8" id="KW-1133">Transmembrane helix</keyword>
<proteinExistence type="inferred from homology"/>
<reference evidence="10 11" key="1">
    <citation type="submission" date="2024-03" db="EMBL/GenBank/DDBJ databases">
        <title>Aureococcus anophagefferens CCMP1851 and Kratosvirus quantuckense: Draft genome of a second virus-susceptible host strain in the model system.</title>
        <authorList>
            <person name="Chase E."/>
            <person name="Truchon A.R."/>
            <person name="Schepens W."/>
            <person name="Wilhelm S.W."/>
        </authorList>
    </citation>
    <scope>NUCLEOTIDE SEQUENCE [LARGE SCALE GENOMIC DNA]</scope>
    <source>
        <strain evidence="10 11">CCMP1851</strain>
    </source>
</reference>
<feature type="domain" description="Amino acid transporter transmembrane" evidence="9">
    <location>
        <begin position="11"/>
        <end position="382"/>
    </location>
</feature>
<feature type="transmembrane region" description="Helical" evidence="8">
    <location>
        <begin position="129"/>
        <end position="147"/>
    </location>
</feature>
<dbReference type="PANTHER" id="PTHR22950">
    <property type="entry name" value="AMINO ACID TRANSPORTER"/>
    <property type="match status" value="1"/>
</dbReference>
<evidence type="ECO:0000256" key="2">
    <source>
        <dbReference type="ARBA" id="ARBA00008066"/>
    </source>
</evidence>
<dbReference type="Pfam" id="PF01490">
    <property type="entry name" value="Aa_trans"/>
    <property type="match status" value="1"/>
</dbReference>
<evidence type="ECO:0000256" key="3">
    <source>
        <dbReference type="ARBA" id="ARBA00022448"/>
    </source>
</evidence>
<evidence type="ECO:0000313" key="10">
    <source>
        <dbReference type="EMBL" id="KAK7249030.1"/>
    </source>
</evidence>
<name>A0ABR1G6U7_AURAN</name>
<feature type="transmembrane region" description="Helical" evidence="8">
    <location>
        <begin position="12"/>
        <end position="37"/>
    </location>
</feature>
<keyword evidence="5" id="KW-0029">Amino-acid transport</keyword>
<evidence type="ECO:0000256" key="6">
    <source>
        <dbReference type="ARBA" id="ARBA00022989"/>
    </source>
</evidence>
<evidence type="ECO:0000256" key="4">
    <source>
        <dbReference type="ARBA" id="ARBA00022692"/>
    </source>
</evidence>
<gene>
    <name evidence="10" type="primary">SLC38A11</name>
    <name evidence="10" type="ORF">SO694_0004403</name>
</gene>
<feature type="transmembrane region" description="Helical" evidence="8">
    <location>
        <begin position="156"/>
        <end position="177"/>
    </location>
</feature>
<protein>
    <submittedName>
        <fullName evidence="10">Amino acid transmembrane transporter</fullName>
    </submittedName>
</protein>
<dbReference type="EMBL" id="JBBJCI010000083">
    <property type="protein sequence ID" value="KAK7249030.1"/>
    <property type="molecule type" value="Genomic_DNA"/>
</dbReference>
<evidence type="ECO:0000313" key="11">
    <source>
        <dbReference type="Proteomes" id="UP001363151"/>
    </source>
</evidence>
<feature type="transmembrane region" description="Helical" evidence="8">
    <location>
        <begin position="197"/>
        <end position="220"/>
    </location>
</feature>
<keyword evidence="3" id="KW-0813">Transport</keyword>
<feature type="transmembrane region" description="Helical" evidence="8">
    <location>
        <begin position="43"/>
        <end position="68"/>
    </location>
</feature>
<feature type="transmembrane region" description="Helical" evidence="8">
    <location>
        <begin position="353"/>
        <end position="376"/>
    </location>
</feature>
<evidence type="ECO:0000256" key="8">
    <source>
        <dbReference type="SAM" id="Phobius"/>
    </source>
</evidence>
<keyword evidence="4 8" id="KW-0812">Transmembrane</keyword>
<comment type="similarity">
    <text evidence="2">Belongs to the amino acid/polyamine transporter 2 family.</text>
</comment>
<evidence type="ECO:0000256" key="5">
    <source>
        <dbReference type="ARBA" id="ARBA00022970"/>
    </source>
</evidence>
<dbReference type="PANTHER" id="PTHR22950:SF458">
    <property type="entry name" value="SODIUM-COUPLED NEUTRAL AMINO ACID TRANSPORTER 11-RELATED"/>
    <property type="match status" value="1"/>
</dbReference>
<evidence type="ECO:0000259" key="9">
    <source>
        <dbReference type="Pfam" id="PF01490"/>
    </source>
</evidence>
<feature type="transmembrane region" description="Helical" evidence="8">
    <location>
        <begin position="89"/>
        <end position="109"/>
    </location>
</feature>
<comment type="subcellular location">
    <subcellularLocation>
        <location evidence="1">Membrane</location>
        <topology evidence="1">Multi-pass membrane protein</topology>
    </subcellularLocation>
</comment>
<organism evidence="10 11">
    <name type="scientific">Aureococcus anophagefferens</name>
    <name type="common">Harmful bloom alga</name>
    <dbReference type="NCBI Taxonomy" id="44056"/>
    <lineage>
        <taxon>Eukaryota</taxon>
        <taxon>Sar</taxon>
        <taxon>Stramenopiles</taxon>
        <taxon>Ochrophyta</taxon>
        <taxon>Pelagophyceae</taxon>
        <taxon>Pelagomonadales</taxon>
        <taxon>Pelagomonadaceae</taxon>
        <taxon>Aureococcus</taxon>
    </lineage>
</organism>
<feature type="transmembrane region" description="Helical" evidence="8">
    <location>
        <begin position="275"/>
        <end position="296"/>
    </location>
</feature>
<sequence>MTGGGGDGKEKVSVANVALNMSNAIIGAGIVGLPYALKEAGCGLGLMLLVAMAWVTNYSIGCLIASAARVRATSYDALARDALGGAGEIAVIFGQFVFDYGAALSYLIILGDTSESVVEFALKRHAPGSRELCIAVASLFMLPLCLLRDIAKLEACAFLSIVSVSVVTVVIIAKLALRNSAPSGALRFANGGDPLGCFQALGIFSFAFVCQDSVFLFYNTLRDNTVDRFRRVSALALGASALYTVVIAAAGFVAFRDGTEANILNNYDVRDYAAVVMRVFYAATMMCTYPTCVFVCRQAGHALLRSREAYAGRDPDVLERDVADVSSKRHAAYSVSLWLTTVVISLLTKKLGVVMSLTGNVAGSLLGFVLPGLIALKVLALDSRASINDDEDLVEGLLESSVAEKPPSKWPYVGLVVFGGFTGVLGVATTFTSA</sequence>
<evidence type="ECO:0000256" key="1">
    <source>
        <dbReference type="ARBA" id="ARBA00004141"/>
    </source>
</evidence>
<keyword evidence="7 8" id="KW-0472">Membrane</keyword>
<dbReference type="Proteomes" id="UP001363151">
    <property type="component" value="Unassembled WGS sequence"/>
</dbReference>